<keyword evidence="2" id="KW-1185">Reference proteome</keyword>
<evidence type="ECO:0000313" key="1">
    <source>
        <dbReference type="EMBL" id="TCS88199.1"/>
    </source>
</evidence>
<sequence length="58" mass="6227">MPAGIGRPGSGFAEPGAATNLLKLLIFTNVKIYVPGLPAEMIRGIKKTNRKCNFIKVI</sequence>
<organism evidence="1 2">
    <name type="scientific">Anseongella ginsenosidimutans</name>
    <dbReference type="NCBI Taxonomy" id="496056"/>
    <lineage>
        <taxon>Bacteria</taxon>
        <taxon>Pseudomonadati</taxon>
        <taxon>Bacteroidota</taxon>
        <taxon>Sphingobacteriia</taxon>
        <taxon>Sphingobacteriales</taxon>
        <taxon>Sphingobacteriaceae</taxon>
        <taxon>Anseongella</taxon>
    </lineage>
</organism>
<comment type="caution">
    <text evidence="1">The sequence shown here is derived from an EMBL/GenBank/DDBJ whole genome shotgun (WGS) entry which is preliminary data.</text>
</comment>
<accession>A0A4R3KUZ7</accession>
<name>A0A4R3KUZ7_9SPHI</name>
<dbReference type="Proteomes" id="UP000295807">
    <property type="component" value="Unassembled WGS sequence"/>
</dbReference>
<evidence type="ECO:0000313" key="2">
    <source>
        <dbReference type="Proteomes" id="UP000295807"/>
    </source>
</evidence>
<dbReference type="AlphaFoldDB" id="A0A4R3KUZ7"/>
<proteinExistence type="predicted"/>
<protein>
    <submittedName>
        <fullName evidence="1">Uncharacterized protein</fullName>
    </submittedName>
</protein>
<reference evidence="1 2" key="1">
    <citation type="submission" date="2019-03" db="EMBL/GenBank/DDBJ databases">
        <title>Genomic Encyclopedia of Type Strains, Phase IV (KMG-IV): sequencing the most valuable type-strain genomes for metagenomic binning, comparative biology and taxonomic classification.</title>
        <authorList>
            <person name="Goeker M."/>
        </authorList>
    </citation>
    <scope>NUCLEOTIDE SEQUENCE [LARGE SCALE GENOMIC DNA]</scope>
    <source>
        <strain evidence="1 2">DSM 21100</strain>
    </source>
</reference>
<gene>
    <name evidence="1" type="ORF">EDD80_10360</name>
</gene>
<dbReference type="EMBL" id="SMAD01000003">
    <property type="protein sequence ID" value="TCS88199.1"/>
    <property type="molecule type" value="Genomic_DNA"/>
</dbReference>